<name>A0A820PAT4_9BILA</name>
<protein>
    <submittedName>
        <fullName evidence="2">Uncharacterized protein</fullName>
    </submittedName>
</protein>
<gene>
    <name evidence="2" type="ORF">UXM345_LOCUS38289</name>
</gene>
<dbReference type="AlphaFoldDB" id="A0A820PAT4"/>
<accession>A0A820PAT4</accession>
<feature type="region of interest" description="Disordered" evidence="1">
    <location>
        <begin position="1"/>
        <end position="20"/>
    </location>
</feature>
<evidence type="ECO:0000313" key="2">
    <source>
        <dbReference type="EMBL" id="CAF4403719.1"/>
    </source>
</evidence>
<dbReference type="EMBL" id="CAJOBF010025646">
    <property type="protein sequence ID" value="CAF4403719.1"/>
    <property type="molecule type" value="Genomic_DNA"/>
</dbReference>
<dbReference type="Proteomes" id="UP000663842">
    <property type="component" value="Unassembled WGS sequence"/>
</dbReference>
<feature type="non-terminal residue" evidence="2">
    <location>
        <position position="31"/>
    </location>
</feature>
<proteinExistence type="predicted"/>
<evidence type="ECO:0000313" key="3">
    <source>
        <dbReference type="Proteomes" id="UP000663842"/>
    </source>
</evidence>
<evidence type="ECO:0000256" key="1">
    <source>
        <dbReference type="SAM" id="MobiDB-lite"/>
    </source>
</evidence>
<reference evidence="2" key="1">
    <citation type="submission" date="2021-02" db="EMBL/GenBank/DDBJ databases">
        <authorList>
            <person name="Nowell W R."/>
        </authorList>
    </citation>
    <scope>NUCLEOTIDE SEQUENCE</scope>
</reference>
<feature type="compositionally biased region" description="Polar residues" evidence="1">
    <location>
        <begin position="1"/>
        <end position="17"/>
    </location>
</feature>
<organism evidence="2 3">
    <name type="scientific">Rotaria magnacalcarata</name>
    <dbReference type="NCBI Taxonomy" id="392030"/>
    <lineage>
        <taxon>Eukaryota</taxon>
        <taxon>Metazoa</taxon>
        <taxon>Spiralia</taxon>
        <taxon>Gnathifera</taxon>
        <taxon>Rotifera</taxon>
        <taxon>Eurotatoria</taxon>
        <taxon>Bdelloidea</taxon>
        <taxon>Philodinida</taxon>
        <taxon>Philodinidae</taxon>
        <taxon>Rotaria</taxon>
    </lineage>
</organism>
<sequence length="31" mass="3495">MTVQHRTGSKASFTNGGTIIMRPTTPHWHML</sequence>
<comment type="caution">
    <text evidence="2">The sequence shown here is derived from an EMBL/GenBank/DDBJ whole genome shotgun (WGS) entry which is preliminary data.</text>
</comment>